<accession>A0A9Q4AZF7</accession>
<dbReference type="RefSeq" id="WP_257820246.1">
    <property type="nucleotide sequence ID" value="NZ_JABXYM010000001.1"/>
</dbReference>
<dbReference type="EMBL" id="JABXYM010000001">
    <property type="protein sequence ID" value="MCR6095468.1"/>
    <property type="molecule type" value="Genomic_DNA"/>
</dbReference>
<protein>
    <submittedName>
        <fullName evidence="1">Uncharacterized protein</fullName>
    </submittedName>
</protein>
<organism evidence="1 2">
    <name type="scientific">Salipaludibacillus agaradhaerens</name>
    <name type="common">Bacillus agaradhaerens</name>
    <dbReference type="NCBI Taxonomy" id="76935"/>
    <lineage>
        <taxon>Bacteria</taxon>
        <taxon>Bacillati</taxon>
        <taxon>Bacillota</taxon>
        <taxon>Bacilli</taxon>
        <taxon>Bacillales</taxon>
        <taxon>Bacillaceae</taxon>
    </lineage>
</organism>
<proteinExistence type="predicted"/>
<comment type="caution">
    <text evidence="1">The sequence shown here is derived from an EMBL/GenBank/DDBJ whole genome shotgun (WGS) entry which is preliminary data.</text>
</comment>
<dbReference type="Proteomes" id="UP001057753">
    <property type="component" value="Unassembled WGS sequence"/>
</dbReference>
<keyword evidence="2" id="KW-1185">Reference proteome</keyword>
<dbReference type="AlphaFoldDB" id="A0A9Q4AZF7"/>
<evidence type="ECO:0000313" key="1">
    <source>
        <dbReference type="EMBL" id="MCR6095468.1"/>
    </source>
</evidence>
<name>A0A9Q4AZF7_SALAG</name>
<sequence>MTTYKLTPYNGNPILHVRNIYDWKGHRGIELSLTHENITVFAHSFQLALKDLEEWYLLHRSEESYMQFKSKTKEYMIEPAMTWHEKKRIDDSLVDWISTL</sequence>
<reference evidence="1" key="1">
    <citation type="submission" date="2020-06" db="EMBL/GenBank/DDBJ databases">
        <title>Insight into the genomes of haloalkaliphilic bacilli from Kenyan soda lakes.</title>
        <authorList>
            <person name="Mwirichia R."/>
            <person name="Villamizar G.C."/>
            <person name="Poehlein A."/>
            <person name="Mugweru J."/>
            <person name="Kipnyargis A."/>
            <person name="Kiplimo D."/>
            <person name="Orwa P."/>
            <person name="Daniel R."/>
        </authorList>
    </citation>
    <scope>NUCLEOTIDE SEQUENCE</scope>
    <source>
        <strain evidence="1">B1096_S55</strain>
    </source>
</reference>
<gene>
    <name evidence="1" type="ORF">HXA33_02840</name>
</gene>
<evidence type="ECO:0000313" key="2">
    <source>
        <dbReference type="Proteomes" id="UP001057753"/>
    </source>
</evidence>